<dbReference type="PANTHER" id="PTHR47189">
    <property type="entry name" value="MHC CLASS II TRANSACTIVATOR"/>
    <property type="match status" value="1"/>
</dbReference>
<dbReference type="EMBL" id="BDIP01003079">
    <property type="protein sequence ID" value="GIQ87239.1"/>
    <property type="molecule type" value="Genomic_DNA"/>
</dbReference>
<dbReference type="PANTHER" id="PTHR47189:SF1">
    <property type="entry name" value="MHC CLASS II TRANSACTIVATOR"/>
    <property type="match status" value="1"/>
</dbReference>
<dbReference type="GO" id="GO:0045348">
    <property type="term" value="P:positive regulation of MHC class II biosynthetic process"/>
    <property type="evidence" value="ECO:0007669"/>
    <property type="project" value="TreeGrafter"/>
</dbReference>
<accession>A0A9K3GKH0</accession>
<evidence type="ECO:0000313" key="5">
    <source>
        <dbReference type="Proteomes" id="UP000265618"/>
    </source>
</evidence>
<reference evidence="4 5" key="1">
    <citation type="journal article" date="2018" name="PLoS ONE">
        <title>The draft genome of Kipferlia bialata reveals reductive genome evolution in fornicate parasites.</title>
        <authorList>
            <person name="Tanifuji G."/>
            <person name="Takabayashi S."/>
            <person name="Kume K."/>
            <person name="Takagi M."/>
            <person name="Nakayama T."/>
            <person name="Kamikawa R."/>
            <person name="Inagaki Y."/>
            <person name="Hashimoto T."/>
        </authorList>
    </citation>
    <scope>NUCLEOTIDE SEQUENCE [LARGE SCALE GENOMIC DNA]</scope>
    <source>
        <strain evidence="4">NY0173</strain>
    </source>
</reference>
<feature type="region of interest" description="Disordered" evidence="3">
    <location>
        <begin position="1"/>
        <end position="26"/>
    </location>
</feature>
<comment type="caution">
    <text evidence="4">The sequence shown here is derived from an EMBL/GenBank/DDBJ whole genome shotgun (WGS) entry which is preliminary data.</text>
</comment>
<evidence type="ECO:0000256" key="1">
    <source>
        <dbReference type="ARBA" id="ARBA00022614"/>
    </source>
</evidence>
<name>A0A9K3GKH0_9EUKA</name>
<dbReference type="AlphaFoldDB" id="A0A9K3GKH0"/>
<dbReference type="SUPFAM" id="SSF52047">
    <property type="entry name" value="RNI-like"/>
    <property type="match status" value="2"/>
</dbReference>
<evidence type="ECO:0000256" key="2">
    <source>
        <dbReference type="ARBA" id="ARBA00022737"/>
    </source>
</evidence>
<dbReference type="GO" id="GO:0045944">
    <property type="term" value="P:positive regulation of transcription by RNA polymerase II"/>
    <property type="evidence" value="ECO:0007669"/>
    <property type="project" value="TreeGrafter"/>
</dbReference>
<dbReference type="OrthoDB" id="120976at2759"/>
<sequence length="373" mass="40583">MSEPEESGTSPYASDAEDSEDVYTPLDWPERDAWEAETRPDIARVILDCYENGHIQIGLLDADMGDYDAASVAEALPYIPHVTSIGLYRNRIGDAGAIALSRTIHELACLREVYFDHNEMGPSGVAALCESLGRNGDGLKGLGFAGMPIGDMGSGSLARSLSYLPSLRLLELSGTDMGDVGACALADILPVMPSLARLDLSCNHIGDEGALRLSQILPYLPELEYLWLQDNVIGPKGESSLMEAMSNLPWLQSSSIEIGFQGWENWEYGVSPELVLAVRTARREGESDFICERLTLEYSRDVDALCQALMQLPHISGIFLTSNQFGRWELDTLSATIGSLSNLKLLCIMGDPLRDAGVKSLAEHLPNLTKLTS</sequence>
<proteinExistence type="predicted"/>
<evidence type="ECO:0000256" key="3">
    <source>
        <dbReference type="SAM" id="MobiDB-lite"/>
    </source>
</evidence>
<dbReference type="InterPro" id="IPR032675">
    <property type="entry name" value="LRR_dom_sf"/>
</dbReference>
<keyword evidence="5" id="KW-1185">Reference proteome</keyword>
<dbReference type="Proteomes" id="UP000265618">
    <property type="component" value="Unassembled WGS sequence"/>
</dbReference>
<dbReference type="Gene3D" id="3.80.10.10">
    <property type="entry name" value="Ribonuclease Inhibitor"/>
    <property type="match status" value="3"/>
</dbReference>
<dbReference type="Pfam" id="PF13516">
    <property type="entry name" value="LRR_6"/>
    <property type="match status" value="4"/>
</dbReference>
<dbReference type="GO" id="GO:0045345">
    <property type="term" value="P:positive regulation of MHC class I biosynthetic process"/>
    <property type="evidence" value="ECO:0007669"/>
    <property type="project" value="TreeGrafter"/>
</dbReference>
<protein>
    <submittedName>
        <fullName evidence="4">Uncharacterized protein</fullName>
    </submittedName>
</protein>
<dbReference type="SMART" id="SM00368">
    <property type="entry name" value="LRR_RI"/>
    <property type="match status" value="6"/>
</dbReference>
<keyword evidence="2" id="KW-0677">Repeat</keyword>
<feature type="non-terminal residue" evidence="4">
    <location>
        <position position="1"/>
    </location>
</feature>
<gene>
    <name evidence="4" type="ORF">KIPB_009238</name>
</gene>
<evidence type="ECO:0000313" key="4">
    <source>
        <dbReference type="EMBL" id="GIQ87239.1"/>
    </source>
</evidence>
<organism evidence="4 5">
    <name type="scientific">Kipferlia bialata</name>
    <dbReference type="NCBI Taxonomy" id="797122"/>
    <lineage>
        <taxon>Eukaryota</taxon>
        <taxon>Metamonada</taxon>
        <taxon>Carpediemonas-like organisms</taxon>
        <taxon>Kipferlia</taxon>
    </lineage>
</organism>
<dbReference type="InterPro" id="IPR001611">
    <property type="entry name" value="Leu-rich_rpt"/>
</dbReference>
<keyword evidence="1" id="KW-0433">Leucine-rich repeat</keyword>